<protein>
    <submittedName>
        <fullName evidence="4">Apolipoprotein L</fullName>
    </submittedName>
</protein>
<keyword evidence="5" id="KW-1185">Reference proteome</keyword>
<reference evidence="4 5" key="1">
    <citation type="submission" date="2019-04" db="EMBL/GenBank/DDBJ databases">
        <authorList>
            <consortium name="Wellcome Sanger Institute Data Sharing"/>
        </authorList>
    </citation>
    <scope>NUCLEOTIDE SEQUENCE [LARGE SCALE GENOMIC DNA]</scope>
</reference>
<evidence type="ECO:0000256" key="2">
    <source>
        <dbReference type="SAM" id="Coils"/>
    </source>
</evidence>
<dbReference type="GO" id="GO:0016020">
    <property type="term" value="C:membrane"/>
    <property type="evidence" value="ECO:0007669"/>
    <property type="project" value="TreeGrafter"/>
</dbReference>
<evidence type="ECO:0000256" key="3">
    <source>
        <dbReference type="SAM" id="Phobius"/>
    </source>
</evidence>
<dbReference type="GO" id="GO:0008289">
    <property type="term" value="F:lipid binding"/>
    <property type="evidence" value="ECO:0007669"/>
    <property type="project" value="InterPro"/>
</dbReference>
<dbReference type="GO" id="GO:0006869">
    <property type="term" value="P:lipid transport"/>
    <property type="evidence" value="ECO:0007669"/>
    <property type="project" value="InterPro"/>
</dbReference>
<evidence type="ECO:0000313" key="5">
    <source>
        <dbReference type="Proteomes" id="UP000694397"/>
    </source>
</evidence>
<dbReference type="Proteomes" id="UP000694397">
    <property type="component" value="Chromosome 3"/>
</dbReference>
<dbReference type="Ensembl" id="ENSSFOT00015012642.2">
    <property type="protein sequence ID" value="ENSSFOP00015012485.2"/>
    <property type="gene ID" value="ENSSFOG00015008062.2"/>
</dbReference>
<proteinExistence type="inferred from homology"/>
<dbReference type="AlphaFoldDB" id="A0A8C9RHL3"/>
<keyword evidence="3" id="KW-0472">Membrane</keyword>
<keyword evidence="3" id="KW-0812">Transmembrane</keyword>
<dbReference type="InterPro" id="IPR008405">
    <property type="entry name" value="ApoL"/>
</dbReference>
<sequence length="564" mass="62632">MYFIYGMYYRKKLFNSIGSYTEETLSYIHVVKAFCSRKLKWFLQRERELQMLRDIKERADRLNLKFDHVKNSEGKGKAIKEYLWSKLTQITAEKKAQELEKELDAIIMESLKGLEKLQPFLEALEKLAVTSLFVFTEKNQLCLLPTGTSCTAVHSVISAARMACPLLVSFKKDMAELFLPDLVNVEAFAVELDKFIQVSKDLCERMEKGHKMIKGKITYMPETKYDLNPDTVQAMLDHLSELNNIRVNQDFRLAFLFNSDAFRFIHLFSEHQDRMQQFLAQLEEGAVQLDRMKMGSNISSVVGSSVGLVGGVLSIVGLAIAPLTAGVSLTLTMVGVGLGVTSGVNSITTGVTELAVNAHQGEKVNGVFQSFMEDVETLLECLNQVANSRVMKMEPDKVDTVVGAGKVVVRTGVLAKSIDAIVDGTSALKILKTKEASGKAVLQEAGAARNLPNMASELADFGKAAKGTPLALSKSARAGFIALNSVFVGLDLFFICKDSINLAKGNKSDVSKIIRGRAWLWQSELDSWQRIYDSLCRGIRHFTKKFYHSGEAILLLVVCMCILN</sequence>
<dbReference type="PANTHER" id="PTHR14096:SF57">
    <property type="entry name" value="APOLIPOPROTEIN L4"/>
    <property type="match status" value="1"/>
</dbReference>
<evidence type="ECO:0000256" key="1">
    <source>
        <dbReference type="ARBA" id="ARBA00010090"/>
    </source>
</evidence>
<dbReference type="GeneTree" id="ENSGT01030000234599"/>
<gene>
    <name evidence="4" type="primary">apol</name>
</gene>
<dbReference type="GO" id="GO:0042157">
    <property type="term" value="P:lipoprotein metabolic process"/>
    <property type="evidence" value="ECO:0007669"/>
    <property type="project" value="InterPro"/>
</dbReference>
<feature type="coiled-coil region" evidence="2">
    <location>
        <begin position="45"/>
        <end position="109"/>
    </location>
</feature>
<reference evidence="4" key="3">
    <citation type="submission" date="2025-09" db="UniProtKB">
        <authorList>
            <consortium name="Ensembl"/>
        </authorList>
    </citation>
    <scope>IDENTIFICATION</scope>
</reference>
<keyword evidence="2" id="KW-0175">Coiled coil</keyword>
<reference evidence="4" key="2">
    <citation type="submission" date="2025-08" db="UniProtKB">
        <authorList>
            <consortium name="Ensembl"/>
        </authorList>
    </citation>
    <scope>IDENTIFICATION</scope>
</reference>
<keyword evidence="3" id="KW-1133">Transmembrane helix</keyword>
<dbReference type="PANTHER" id="PTHR14096">
    <property type="entry name" value="APOLIPOPROTEIN L"/>
    <property type="match status" value="1"/>
</dbReference>
<dbReference type="OrthoDB" id="6146578at2759"/>
<organism evidence="4 5">
    <name type="scientific">Scleropages formosus</name>
    <name type="common">Asian bonytongue</name>
    <name type="synonym">Osteoglossum formosum</name>
    <dbReference type="NCBI Taxonomy" id="113540"/>
    <lineage>
        <taxon>Eukaryota</taxon>
        <taxon>Metazoa</taxon>
        <taxon>Chordata</taxon>
        <taxon>Craniata</taxon>
        <taxon>Vertebrata</taxon>
        <taxon>Euteleostomi</taxon>
        <taxon>Actinopterygii</taxon>
        <taxon>Neopterygii</taxon>
        <taxon>Teleostei</taxon>
        <taxon>Osteoglossocephala</taxon>
        <taxon>Osteoglossomorpha</taxon>
        <taxon>Osteoglossiformes</taxon>
        <taxon>Osteoglossidae</taxon>
        <taxon>Scleropages</taxon>
    </lineage>
</organism>
<feature type="transmembrane region" description="Helical" evidence="3">
    <location>
        <begin position="301"/>
        <end position="323"/>
    </location>
</feature>
<dbReference type="GO" id="GO:0005576">
    <property type="term" value="C:extracellular region"/>
    <property type="evidence" value="ECO:0007669"/>
    <property type="project" value="InterPro"/>
</dbReference>
<evidence type="ECO:0000313" key="4">
    <source>
        <dbReference type="Ensembl" id="ENSSFOP00015012485.2"/>
    </source>
</evidence>
<comment type="similarity">
    <text evidence="1">Belongs to the apolipoprotein L family.</text>
</comment>
<accession>A0A8C9RHL3</accession>
<dbReference type="Pfam" id="PF05461">
    <property type="entry name" value="ApoL"/>
    <property type="match status" value="1"/>
</dbReference>
<name>A0A8C9RHL3_SCLFO</name>